<organism evidence="1 2">
    <name type="scientific">Zafaria cholistanensis</name>
    <dbReference type="NCBI Taxonomy" id="1682741"/>
    <lineage>
        <taxon>Bacteria</taxon>
        <taxon>Bacillati</taxon>
        <taxon>Actinomycetota</taxon>
        <taxon>Actinomycetes</taxon>
        <taxon>Micrococcales</taxon>
        <taxon>Micrococcaceae</taxon>
        <taxon>Zafaria</taxon>
    </lineage>
</organism>
<dbReference type="AlphaFoldDB" id="A0A5A7NR52"/>
<sequence length="100" mass="11144">MVGYLDGERVDATRHSMQSWVRLQESEEHRRLVMPGCGIRAVAKARGETRFFSHVSLAGCTAEHRGETEQHCALKAAVAGRIDTVPGWHALVEYQAPSRE</sequence>
<proteinExistence type="predicted"/>
<comment type="caution">
    <text evidence="1">The sequence shown here is derived from an EMBL/GenBank/DDBJ whole genome shotgun (WGS) entry which is preliminary data.</text>
</comment>
<name>A0A5A7NR52_9MICC</name>
<evidence type="ECO:0000313" key="2">
    <source>
        <dbReference type="Proteomes" id="UP000325307"/>
    </source>
</evidence>
<keyword evidence="2" id="KW-1185">Reference proteome</keyword>
<accession>A0A5A7NR52</accession>
<dbReference type="EMBL" id="BKDJ01000008">
    <property type="protein sequence ID" value="GER23280.1"/>
    <property type="molecule type" value="Genomic_DNA"/>
</dbReference>
<gene>
    <name evidence="1" type="ORF">NCCP1664_17760</name>
</gene>
<reference evidence="1 2" key="1">
    <citation type="submission" date="2019-09" db="EMBL/GenBank/DDBJ databases">
        <title>Arthrobacter zafarii sp. nov., a moderately thermotolerant and halotolerant actinobacterium isolated from Cholistan desert soil of Pakistan.</title>
        <authorList>
            <person name="Amin A."/>
            <person name="Ahmed I."/>
            <person name="Khalid N."/>
            <person name="Schumann P."/>
            <person name="Busse H.J."/>
            <person name="Khan I.U."/>
            <person name="Li S."/>
            <person name="Li W.J."/>
        </authorList>
    </citation>
    <scope>NUCLEOTIDE SEQUENCE [LARGE SCALE GENOMIC DNA]</scope>
    <source>
        <strain evidence="1 2">NCCP-1664</strain>
    </source>
</reference>
<dbReference type="Proteomes" id="UP000325307">
    <property type="component" value="Unassembled WGS sequence"/>
</dbReference>
<protein>
    <submittedName>
        <fullName evidence="1">Uncharacterized protein</fullName>
    </submittedName>
</protein>
<evidence type="ECO:0000313" key="1">
    <source>
        <dbReference type="EMBL" id="GER23280.1"/>
    </source>
</evidence>